<accession>A0A4R7RU98</accession>
<dbReference type="AlphaFoldDB" id="A0A4R7RU98"/>
<keyword evidence="5" id="KW-0067">ATP-binding</keyword>
<evidence type="ECO:0000256" key="6">
    <source>
        <dbReference type="ARBA" id="ARBA00039970"/>
    </source>
</evidence>
<dbReference type="InterPro" id="IPR051451">
    <property type="entry name" value="PhoH2-like"/>
</dbReference>
<protein>
    <recommendedName>
        <fullName evidence="6">PhoH-like protein</fullName>
    </recommendedName>
</protein>
<dbReference type="InterPro" id="IPR027417">
    <property type="entry name" value="P-loop_NTPase"/>
</dbReference>
<sequence length="318" mass="35560">MSVETLTYESPQFLQKLIGHDLSGLRIIAELLQVQITSRDGWVRIEADESAIAATKEVFGQLERVRRQGGDVTPTLLRLITESVLTEHGDAPADAIMNLRLQGSSKKPPVLVKTRGQIAYVQAMREHEVVFGIGPAGTGKTYLAMAQGLHFLREKMVQRLVLTRPAVEAGEALGFLPGDLKEKIFPYLRPLYDALYDMLDPDEAERMIERGAIEIAPLAYMRGRTLKNAFIILDEAQNTTTEQMLMFLTRLGEGARCVITGDPSQVDLRRHVRSGLREAVEVLQGVEGVKFVSFLSKDIVRLPVVQRIIEAYDKHRQV</sequence>
<dbReference type="EMBL" id="SOCA01000005">
    <property type="protein sequence ID" value="TDU69250.1"/>
    <property type="molecule type" value="Genomic_DNA"/>
</dbReference>
<evidence type="ECO:0000256" key="3">
    <source>
        <dbReference type="ARBA" id="ARBA00022490"/>
    </source>
</evidence>
<comment type="subcellular location">
    <subcellularLocation>
        <location evidence="1">Cytoplasm</location>
    </subcellularLocation>
</comment>
<dbReference type="Gene3D" id="3.40.50.300">
    <property type="entry name" value="P-loop containing nucleotide triphosphate hydrolases"/>
    <property type="match status" value="1"/>
</dbReference>
<feature type="domain" description="PhoH-like protein" evidence="7">
    <location>
        <begin position="112"/>
        <end position="313"/>
    </location>
</feature>
<comment type="caution">
    <text evidence="8">The sequence shown here is derived from an EMBL/GenBank/DDBJ whole genome shotgun (WGS) entry which is preliminary data.</text>
</comment>
<evidence type="ECO:0000256" key="4">
    <source>
        <dbReference type="ARBA" id="ARBA00022741"/>
    </source>
</evidence>
<reference evidence="8 9" key="1">
    <citation type="submission" date="2019-03" db="EMBL/GenBank/DDBJ databases">
        <title>Genomic Encyclopedia of Archaeal and Bacterial Type Strains, Phase II (KMG-II): from individual species to whole genera.</title>
        <authorList>
            <person name="Goeker M."/>
        </authorList>
    </citation>
    <scope>NUCLEOTIDE SEQUENCE [LARGE SCALE GENOMIC DNA]</scope>
    <source>
        <strain evidence="8 9">ATCC 25309</strain>
    </source>
</reference>
<evidence type="ECO:0000256" key="5">
    <source>
        <dbReference type="ARBA" id="ARBA00022840"/>
    </source>
</evidence>
<comment type="similarity">
    <text evidence="2">Belongs to the PhoH family.</text>
</comment>
<keyword evidence="3" id="KW-0963">Cytoplasm</keyword>
<name>A0A4R7RU98_9BACT</name>
<dbReference type="GO" id="GO:0005524">
    <property type="term" value="F:ATP binding"/>
    <property type="evidence" value="ECO:0007669"/>
    <property type="project" value="UniProtKB-KW"/>
</dbReference>
<evidence type="ECO:0000256" key="1">
    <source>
        <dbReference type="ARBA" id="ARBA00004496"/>
    </source>
</evidence>
<dbReference type="SUPFAM" id="SSF52540">
    <property type="entry name" value="P-loop containing nucleoside triphosphate hydrolases"/>
    <property type="match status" value="1"/>
</dbReference>
<proteinExistence type="inferred from homology"/>
<dbReference type="RefSeq" id="WP_133795945.1">
    <property type="nucleotide sequence ID" value="NZ_SOCA01000005.1"/>
</dbReference>
<dbReference type="InterPro" id="IPR003714">
    <property type="entry name" value="PhoH"/>
</dbReference>
<evidence type="ECO:0000313" key="9">
    <source>
        <dbReference type="Proteomes" id="UP000295662"/>
    </source>
</evidence>
<keyword evidence="4" id="KW-0547">Nucleotide-binding</keyword>
<dbReference type="PANTHER" id="PTHR30473">
    <property type="entry name" value="PROTEIN PHOH"/>
    <property type="match status" value="1"/>
</dbReference>
<gene>
    <name evidence="8" type="ORF">EI77_02898</name>
</gene>
<dbReference type="OrthoDB" id="9773137at2"/>
<evidence type="ECO:0000256" key="2">
    <source>
        <dbReference type="ARBA" id="ARBA00010393"/>
    </source>
</evidence>
<dbReference type="GO" id="GO:0005829">
    <property type="term" value="C:cytosol"/>
    <property type="evidence" value="ECO:0007669"/>
    <property type="project" value="TreeGrafter"/>
</dbReference>
<dbReference type="PANTHER" id="PTHR30473:SF1">
    <property type="entry name" value="PHOH-LIKE PROTEIN"/>
    <property type="match status" value="1"/>
</dbReference>
<evidence type="ECO:0000259" key="7">
    <source>
        <dbReference type="Pfam" id="PF02562"/>
    </source>
</evidence>
<evidence type="ECO:0000313" key="8">
    <source>
        <dbReference type="EMBL" id="TDU69250.1"/>
    </source>
</evidence>
<keyword evidence="9" id="KW-1185">Reference proteome</keyword>
<dbReference type="FunFam" id="3.40.50.300:FF:000013">
    <property type="entry name" value="PhoH family ATPase"/>
    <property type="match status" value="1"/>
</dbReference>
<dbReference type="Proteomes" id="UP000295662">
    <property type="component" value="Unassembled WGS sequence"/>
</dbReference>
<dbReference type="Pfam" id="PF02562">
    <property type="entry name" value="PhoH"/>
    <property type="match status" value="1"/>
</dbReference>
<organism evidence="8 9">
    <name type="scientific">Prosthecobacter fusiformis</name>
    <dbReference type="NCBI Taxonomy" id="48464"/>
    <lineage>
        <taxon>Bacteria</taxon>
        <taxon>Pseudomonadati</taxon>
        <taxon>Verrucomicrobiota</taxon>
        <taxon>Verrucomicrobiia</taxon>
        <taxon>Verrucomicrobiales</taxon>
        <taxon>Verrucomicrobiaceae</taxon>
        <taxon>Prosthecobacter</taxon>
    </lineage>
</organism>